<dbReference type="RefSeq" id="WP_346025352.1">
    <property type="nucleotide sequence ID" value="NZ_BAAADA010000190.1"/>
</dbReference>
<feature type="transmembrane region" description="Helical" evidence="1">
    <location>
        <begin position="9"/>
        <end position="27"/>
    </location>
</feature>
<dbReference type="EMBL" id="BAAADA010000190">
    <property type="protein sequence ID" value="GAA0492903.1"/>
    <property type="molecule type" value="Genomic_DNA"/>
</dbReference>
<feature type="transmembrane region" description="Helical" evidence="1">
    <location>
        <begin position="94"/>
        <end position="120"/>
    </location>
</feature>
<keyword evidence="1" id="KW-0472">Membrane</keyword>
<proteinExistence type="predicted"/>
<keyword evidence="1" id="KW-0812">Transmembrane</keyword>
<name>A0ABP3L3Y6_9LACT</name>
<accession>A0ABP3L3Y6</accession>
<protein>
    <recommendedName>
        <fullName evidence="4">CAAX protease self-immunity</fullName>
    </recommendedName>
</protein>
<feature type="transmembrane region" description="Helical" evidence="1">
    <location>
        <begin position="126"/>
        <end position="144"/>
    </location>
</feature>
<feature type="transmembrane region" description="Helical" evidence="1">
    <location>
        <begin position="47"/>
        <end position="73"/>
    </location>
</feature>
<evidence type="ECO:0000256" key="1">
    <source>
        <dbReference type="SAM" id="Phobius"/>
    </source>
</evidence>
<reference evidence="3" key="1">
    <citation type="journal article" date="2019" name="Int. J. Syst. Evol. Microbiol.">
        <title>The Global Catalogue of Microorganisms (GCM) 10K type strain sequencing project: providing services to taxonomists for standard genome sequencing and annotation.</title>
        <authorList>
            <consortium name="The Broad Institute Genomics Platform"/>
            <consortium name="The Broad Institute Genome Sequencing Center for Infectious Disease"/>
            <person name="Wu L."/>
            <person name="Ma J."/>
        </authorList>
    </citation>
    <scope>NUCLEOTIDE SEQUENCE [LARGE SCALE GENOMIC DNA]</scope>
    <source>
        <strain evidence="3">JCM 14232</strain>
    </source>
</reference>
<evidence type="ECO:0000313" key="2">
    <source>
        <dbReference type="EMBL" id="GAA0492903.1"/>
    </source>
</evidence>
<organism evidence="2 3">
    <name type="scientific">Alkalibacterium indicireducens</name>
    <dbReference type="NCBI Taxonomy" id="398758"/>
    <lineage>
        <taxon>Bacteria</taxon>
        <taxon>Bacillati</taxon>
        <taxon>Bacillota</taxon>
        <taxon>Bacilli</taxon>
        <taxon>Lactobacillales</taxon>
        <taxon>Carnobacteriaceae</taxon>
        <taxon>Alkalibacterium</taxon>
    </lineage>
</organism>
<keyword evidence="3" id="KW-1185">Reference proteome</keyword>
<comment type="caution">
    <text evidence="2">The sequence shown here is derived from an EMBL/GenBank/DDBJ whole genome shotgun (WGS) entry which is preliminary data.</text>
</comment>
<feature type="transmembrane region" description="Helical" evidence="1">
    <location>
        <begin position="184"/>
        <end position="201"/>
    </location>
</feature>
<evidence type="ECO:0008006" key="4">
    <source>
        <dbReference type="Google" id="ProtNLM"/>
    </source>
</evidence>
<keyword evidence="1" id="KW-1133">Transmembrane helix</keyword>
<sequence length="208" mass="24968">MSRKCGRSTSYLVIFGFILYLAYDFSLMDERAFLPFIDAYLNHFQTYFFVITLLMLPFILFEYIPVLSIEYRVRLGKKLFHEWFSMILFNSLKISLFIFLSFLLSGLLFRFSFILSLLYIHAFVRLWTFALFTQLLFYIGYIFLKHIAFGFLILIFSNFLYVTTVMSAHFIMETNFDLDLISNWFIVSISILVYILLLFKFKEKDNFL</sequence>
<dbReference type="Proteomes" id="UP001410648">
    <property type="component" value="Unassembled WGS sequence"/>
</dbReference>
<gene>
    <name evidence="2" type="ORF">GCM10008936_19930</name>
</gene>
<evidence type="ECO:0000313" key="3">
    <source>
        <dbReference type="Proteomes" id="UP001410648"/>
    </source>
</evidence>
<feature type="transmembrane region" description="Helical" evidence="1">
    <location>
        <begin position="151"/>
        <end position="172"/>
    </location>
</feature>